<keyword evidence="4 5" id="KW-0472">Membrane</keyword>
<evidence type="ECO:0000313" key="7">
    <source>
        <dbReference type="EMBL" id="EAK3904222.1"/>
    </source>
</evidence>
<sequence length="252" mass="27974">MELTETKRKLFIFTLLAGTFTMSISQSALSTAYPALMHFFTVDAATIQWLTTGFMLMMCVMMPVSPWLLNNISFKHLYLSVLALFGVGTLMIIFAPTFWLALLGRLLEATAVGILFPSFQTVLMTITPKDKRGQTMGAAGLVMGSALAVGPIISGIVLNFLRWQDLFWLFCFLMLVIFLVACVTISDVMERKPSQLDVRSLFYEGAGLGTLLYALTALKDPRQPLLNILLLVLGLCLLIAFCRRQLKLTTPL</sequence>
<evidence type="ECO:0000256" key="3">
    <source>
        <dbReference type="ARBA" id="ARBA00022989"/>
    </source>
</evidence>
<dbReference type="AlphaFoldDB" id="A0A5T0UJ97"/>
<dbReference type="InterPro" id="IPR011701">
    <property type="entry name" value="MFS"/>
</dbReference>
<feature type="transmembrane region" description="Helical" evidence="5">
    <location>
        <begin position="46"/>
        <end position="65"/>
    </location>
</feature>
<dbReference type="Pfam" id="PF07690">
    <property type="entry name" value="MFS_1"/>
    <property type="match status" value="1"/>
</dbReference>
<evidence type="ECO:0000259" key="6">
    <source>
        <dbReference type="PROSITE" id="PS50850"/>
    </source>
</evidence>
<gene>
    <name evidence="7" type="ORF">CW563_09080</name>
</gene>
<dbReference type="GO" id="GO:0022857">
    <property type="term" value="F:transmembrane transporter activity"/>
    <property type="evidence" value="ECO:0007669"/>
    <property type="project" value="InterPro"/>
</dbReference>
<comment type="caution">
    <text evidence="7">The sequence shown here is derived from an EMBL/GenBank/DDBJ whole genome shotgun (WGS) entry which is preliminary data.</text>
</comment>
<dbReference type="PANTHER" id="PTHR42718:SF24">
    <property type="entry name" value="MAJOR FACILITATOR SUPERFAMILY (MFS) PROFILE DOMAIN-CONTAINING PROTEIN"/>
    <property type="match status" value="1"/>
</dbReference>
<dbReference type="GO" id="GO:0016020">
    <property type="term" value="C:membrane"/>
    <property type="evidence" value="ECO:0007669"/>
    <property type="project" value="UniProtKB-SubCell"/>
</dbReference>
<keyword evidence="2 5" id="KW-0812">Transmembrane</keyword>
<feature type="transmembrane region" description="Helical" evidence="5">
    <location>
        <begin position="106"/>
        <end position="126"/>
    </location>
</feature>
<feature type="transmembrane region" description="Helical" evidence="5">
    <location>
        <begin position="201"/>
        <end position="218"/>
    </location>
</feature>
<evidence type="ECO:0000256" key="4">
    <source>
        <dbReference type="ARBA" id="ARBA00023136"/>
    </source>
</evidence>
<accession>A0A5T0UJ97</accession>
<dbReference type="SUPFAM" id="SSF103473">
    <property type="entry name" value="MFS general substrate transporter"/>
    <property type="match status" value="1"/>
</dbReference>
<feature type="transmembrane region" description="Helical" evidence="5">
    <location>
        <begin position="224"/>
        <end position="242"/>
    </location>
</feature>
<reference evidence="7" key="1">
    <citation type="submission" date="2018-06" db="EMBL/GenBank/DDBJ databases">
        <authorList>
            <consortium name="PulseNet: The National Subtyping Network for Foodborne Disease Surveillance"/>
            <person name="Tarr C.L."/>
            <person name="Trees E."/>
            <person name="Katz L.S."/>
            <person name="Carleton-Romer H.A."/>
            <person name="Stroika S."/>
            <person name="Kucerova Z."/>
            <person name="Roache K.F."/>
            <person name="Sabol A.L."/>
            <person name="Besser J."/>
            <person name="Gerner-Smidt P."/>
        </authorList>
    </citation>
    <scope>NUCLEOTIDE SEQUENCE</scope>
    <source>
        <strain evidence="7">PNUSAC003301</strain>
    </source>
</reference>
<name>A0A5T0UJ97_CAMJU</name>
<keyword evidence="3 5" id="KW-1133">Transmembrane helix</keyword>
<dbReference type="InterPro" id="IPR036259">
    <property type="entry name" value="MFS_trans_sf"/>
</dbReference>
<feature type="domain" description="Major facilitator superfamily (MFS) profile" evidence="6">
    <location>
        <begin position="11"/>
        <end position="252"/>
    </location>
</feature>
<dbReference type="Gene3D" id="1.20.1250.20">
    <property type="entry name" value="MFS general substrate transporter like domains"/>
    <property type="match status" value="1"/>
</dbReference>
<feature type="transmembrane region" description="Helical" evidence="5">
    <location>
        <begin position="138"/>
        <end position="161"/>
    </location>
</feature>
<evidence type="ECO:0000256" key="1">
    <source>
        <dbReference type="ARBA" id="ARBA00004141"/>
    </source>
</evidence>
<evidence type="ECO:0000256" key="2">
    <source>
        <dbReference type="ARBA" id="ARBA00022692"/>
    </source>
</evidence>
<feature type="transmembrane region" description="Helical" evidence="5">
    <location>
        <begin position="167"/>
        <end position="189"/>
    </location>
</feature>
<dbReference type="EMBL" id="AACFVE010000147">
    <property type="protein sequence ID" value="EAK3904222.1"/>
    <property type="molecule type" value="Genomic_DNA"/>
</dbReference>
<dbReference type="InterPro" id="IPR020846">
    <property type="entry name" value="MFS_dom"/>
</dbReference>
<evidence type="ECO:0000256" key="5">
    <source>
        <dbReference type="SAM" id="Phobius"/>
    </source>
</evidence>
<protein>
    <submittedName>
        <fullName evidence="7">Multidrug efflux MFS transporter</fullName>
    </submittedName>
</protein>
<proteinExistence type="predicted"/>
<dbReference type="PROSITE" id="PS50850">
    <property type="entry name" value="MFS"/>
    <property type="match status" value="1"/>
</dbReference>
<comment type="subcellular location">
    <subcellularLocation>
        <location evidence="1">Membrane</location>
        <topology evidence="1">Multi-pass membrane protein</topology>
    </subcellularLocation>
</comment>
<organism evidence="7">
    <name type="scientific">Campylobacter jejuni</name>
    <dbReference type="NCBI Taxonomy" id="197"/>
    <lineage>
        <taxon>Bacteria</taxon>
        <taxon>Pseudomonadati</taxon>
        <taxon>Campylobacterota</taxon>
        <taxon>Epsilonproteobacteria</taxon>
        <taxon>Campylobacterales</taxon>
        <taxon>Campylobacteraceae</taxon>
        <taxon>Campylobacter</taxon>
    </lineage>
</organism>
<dbReference type="PANTHER" id="PTHR42718">
    <property type="entry name" value="MAJOR FACILITATOR SUPERFAMILY MULTIDRUG TRANSPORTER MFSC"/>
    <property type="match status" value="1"/>
</dbReference>
<feature type="transmembrane region" description="Helical" evidence="5">
    <location>
        <begin position="77"/>
        <end position="100"/>
    </location>
</feature>
<feature type="non-terminal residue" evidence="7">
    <location>
        <position position="252"/>
    </location>
</feature>